<sequence>MTQYTYRAEWLPDEKEYIGRCLEFPLLWSRGLSAGAAIADIEKQVEQEVADLLASDMDPPESLTDRHYTGKFMVRASPMLHARLTVEATEQGVSLNQWVIQKLAGRPPVSLSDFY</sequence>
<evidence type="ECO:0000313" key="2">
    <source>
        <dbReference type="Proteomes" id="UP000070612"/>
    </source>
</evidence>
<dbReference type="Pfam" id="PF05534">
    <property type="entry name" value="HicB"/>
    <property type="match status" value="1"/>
</dbReference>
<dbReference type="RefSeq" id="WP_067859086.1">
    <property type="nucleotide sequence ID" value="NZ_LGTW01000036.1"/>
</dbReference>
<dbReference type="EMBL" id="LGTW01000036">
    <property type="protein sequence ID" value="KWX19790.1"/>
    <property type="molecule type" value="Genomic_DNA"/>
</dbReference>
<dbReference type="InterPro" id="IPR008651">
    <property type="entry name" value="Uncharacterised_HicB"/>
</dbReference>
<organism evidence="1 2">
    <name type="scientific">Mycolicibacterium wolinskyi</name>
    <dbReference type="NCBI Taxonomy" id="59750"/>
    <lineage>
        <taxon>Bacteria</taxon>
        <taxon>Bacillati</taxon>
        <taxon>Actinomycetota</taxon>
        <taxon>Actinomycetes</taxon>
        <taxon>Mycobacteriales</taxon>
        <taxon>Mycobacteriaceae</taxon>
        <taxon>Mycolicibacterium</taxon>
    </lineage>
</organism>
<dbReference type="AlphaFoldDB" id="A0A132PBU0"/>
<reference evidence="1 2" key="1">
    <citation type="submission" date="2015-07" db="EMBL/GenBank/DDBJ databases">
        <title>A draft genome sequence of Mycobacterium wolinskyi.</title>
        <authorList>
            <person name="de Man T.J."/>
            <person name="Perry K.A."/>
            <person name="Coulliette A.D."/>
            <person name="Jensen B."/>
            <person name="Toney N.C."/>
            <person name="Limbago B.M."/>
            <person name="Noble-Wang J."/>
        </authorList>
    </citation>
    <scope>NUCLEOTIDE SEQUENCE [LARGE SCALE GENOMIC DNA]</scope>
    <source>
        <strain evidence="1 2">CDC_01</strain>
    </source>
</reference>
<name>A0A132PBU0_9MYCO</name>
<dbReference type="PATRIC" id="fig|59750.3.peg.5164"/>
<dbReference type="InterPro" id="IPR035069">
    <property type="entry name" value="TTHA1013/TTHA0281-like"/>
</dbReference>
<dbReference type="SUPFAM" id="SSF143100">
    <property type="entry name" value="TTHA1013/TTHA0281-like"/>
    <property type="match status" value="1"/>
</dbReference>
<protein>
    <recommendedName>
        <fullName evidence="3">Pilus assembly protein HicB</fullName>
    </recommendedName>
</protein>
<evidence type="ECO:0008006" key="3">
    <source>
        <dbReference type="Google" id="ProtNLM"/>
    </source>
</evidence>
<keyword evidence="2" id="KW-1185">Reference proteome</keyword>
<dbReference type="GO" id="GO:0006355">
    <property type="term" value="P:regulation of DNA-templated transcription"/>
    <property type="evidence" value="ECO:0007669"/>
    <property type="project" value="InterPro"/>
</dbReference>
<dbReference type="Proteomes" id="UP000070612">
    <property type="component" value="Unassembled WGS sequence"/>
</dbReference>
<proteinExistence type="predicted"/>
<gene>
    <name evidence="1" type="ORF">AFM11_34135</name>
</gene>
<dbReference type="STRING" id="59750.AWC31_02585"/>
<dbReference type="SUPFAM" id="SSF47598">
    <property type="entry name" value="Ribbon-helix-helix"/>
    <property type="match status" value="1"/>
</dbReference>
<comment type="caution">
    <text evidence="1">The sequence shown here is derived from an EMBL/GenBank/DDBJ whole genome shotgun (WGS) entry which is preliminary data.</text>
</comment>
<dbReference type="InterPro" id="IPR010985">
    <property type="entry name" value="Ribbon_hlx_hlx"/>
</dbReference>
<accession>A0A132PBU0</accession>
<evidence type="ECO:0000313" key="1">
    <source>
        <dbReference type="EMBL" id="KWX19790.1"/>
    </source>
</evidence>